<dbReference type="EMBL" id="CAEZSR010000035">
    <property type="protein sequence ID" value="CAB4553773.1"/>
    <property type="molecule type" value="Genomic_DNA"/>
</dbReference>
<keyword evidence="2" id="KW-0472">Membrane</keyword>
<gene>
    <name evidence="3" type="ORF">UFOPK1493_01266</name>
</gene>
<feature type="transmembrane region" description="Helical" evidence="2">
    <location>
        <begin position="71"/>
        <end position="89"/>
    </location>
</feature>
<protein>
    <submittedName>
        <fullName evidence="3">Unannotated protein</fullName>
    </submittedName>
</protein>
<proteinExistence type="predicted"/>
<sequence length="102" mass="10041">MQHGATGRVGVAPPVTEPQPRAPSDGTDVATGAPPPARPLQDSTSTTIAVASKGPDPGGALLPATGSPADVTVAVGSVVLLLGVVATRWSRARSRRRGTAAA</sequence>
<feature type="region of interest" description="Disordered" evidence="1">
    <location>
        <begin position="1"/>
        <end position="63"/>
    </location>
</feature>
<keyword evidence="2" id="KW-1133">Transmembrane helix</keyword>
<evidence type="ECO:0000313" key="3">
    <source>
        <dbReference type="EMBL" id="CAB4553773.1"/>
    </source>
</evidence>
<dbReference type="AlphaFoldDB" id="A0A6J6CU89"/>
<reference evidence="3" key="1">
    <citation type="submission" date="2020-05" db="EMBL/GenBank/DDBJ databases">
        <authorList>
            <person name="Chiriac C."/>
            <person name="Salcher M."/>
            <person name="Ghai R."/>
            <person name="Kavagutti S V."/>
        </authorList>
    </citation>
    <scope>NUCLEOTIDE SEQUENCE</scope>
</reference>
<evidence type="ECO:0000256" key="2">
    <source>
        <dbReference type="SAM" id="Phobius"/>
    </source>
</evidence>
<evidence type="ECO:0000256" key="1">
    <source>
        <dbReference type="SAM" id="MobiDB-lite"/>
    </source>
</evidence>
<keyword evidence="2" id="KW-0812">Transmembrane</keyword>
<organism evidence="3">
    <name type="scientific">freshwater metagenome</name>
    <dbReference type="NCBI Taxonomy" id="449393"/>
    <lineage>
        <taxon>unclassified sequences</taxon>
        <taxon>metagenomes</taxon>
        <taxon>ecological metagenomes</taxon>
    </lineage>
</organism>
<accession>A0A6J6CU89</accession>
<name>A0A6J6CU89_9ZZZZ</name>